<proteinExistence type="predicted"/>
<dbReference type="PANTHER" id="PTHR43537:SF50">
    <property type="entry name" value="TRANSCRIPTIONAL REGULATORY PROTEIN"/>
    <property type="match status" value="1"/>
</dbReference>
<keyword evidence="3" id="KW-0804">Transcription</keyword>
<organism evidence="5">
    <name type="scientific">marine metagenome</name>
    <dbReference type="NCBI Taxonomy" id="408172"/>
    <lineage>
        <taxon>unclassified sequences</taxon>
        <taxon>metagenomes</taxon>
        <taxon>ecological metagenomes</taxon>
    </lineage>
</organism>
<accession>A0A382UV60</accession>
<feature type="non-terminal residue" evidence="5">
    <location>
        <position position="1"/>
    </location>
</feature>
<keyword evidence="1" id="KW-0805">Transcription regulation</keyword>
<dbReference type="SMART" id="SM00345">
    <property type="entry name" value="HTH_GNTR"/>
    <property type="match status" value="1"/>
</dbReference>
<dbReference type="Pfam" id="PF00392">
    <property type="entry name" value="GntR"/>
    <property type="match status" value="1"/>
</dbReference>
<dbReference type="InterPro" id="IPR036390">
    <property type="entry name" value="WH_DNA-bd_sf"/>
</dbReference>
<dbReference type="SUPFAM" id="SSF46785">
    <property type="entry name" value="Winged helix' DNA-binding domain"/>
    <property type="match status" value="1"/>
</dbReference>
<dbReference type="PANTHER" id="PTHR43537">
    <property type="entry name" value="TRANSCRIPTIONAL REGULATOR, GNTR FAMILY"/>
    <property type="match status" value="1"/>
</dbReference>
<dbReference type="Gene3D" id="1.10.10.10">
    <property type="entry name" value="Winged helix-like DNA-binding domain superfamily/Winged helix DNA-binding domain"/>
    <property type="match status" value="1"/>
</dbReference>
<gene>
    <name evidence="5" type="ORF">METZ01_LOCUS390891</name>
</gene>
<dbReference type="CDD" id="cd07377">
    <property type="entry name" value="WHTH_GntR"/>
    <property type="match status" value="1"/>
</dbReference>
<dbReference type="GO" id="GO:0003700">
    <property type="term" value="F:DNA-binding transcription factor activity"/>
    <property type="evidence" value="ECO:0007669"/>
    <property type="project" value="InterPro"/>
</dbReference>
<feature type="domain" description="HTH gntR-type" evidence="4">
    <location>
        <begin position="22"/>
        <end position="86"/>
    </location>
</feature>
<sequence length="86" mass="9519">VEGSVERFLQENPANDELVRPPLLHEEIVEHLRDLIFAGELMPGTRVSEKGLCARFGISRTPLREALKVLGPEELFPVANAKTISA</sequence>
<dbReference type="InterPro" id="IPR036388">
    <property type="entry name" value="WH-like_DNA-bd_sf"/>
</dbReference>
<dbReference type="EMBL" id="UINC01146986">
    <property type="protein sequence ID" value="SVD38037.1"/>
    <property type="molecule type" value="Genomic_DNA"/>
</dbReference>
<reference evidence="5" key="1">
    <citation type="submission" date="2018-05" db="EMBL/GenBank/DDBJ databases">
        <authorList>
            <person name="Lanie J.A."/>
            <person name="Ng W.-L."/>
            <person name="Kazmierczak K.M."/>
            <person name="Andrzejewski T.M."/>
            <person name="Davidsen T.M."/>
            <person name="Wayne K.J."/>
            <person name="Tettelin H."/>
            <person name="Glass J.I."/>
            <person name="Rusch D."/>
            <person name="Podicherti R."/>
            <person name="Tsui H.-C.T."/>
            <person name="Winkler M.E."/>
        </authorList>
    </citation>
    <scope>NUCLEOTIDE SEQUENCE</scope>
</reference>
<evidence type="ECO:0000256" key="1">
    <source>
        <dbReference type="ARBA" id="ARBA00023015"/>
    </source>
</evidence>
<name>A0A382UV60_9ZZZZ</name>
<keyword evidence="2" id="KW-0238">DNA-binding</keyword>
<evidence type="ECO:0000256" key="3">
    <source>
        <dbReference type="ARBA" id="ARBA00023163"/>
    </source>
</evidence>
<evidence type="ECO:0000256" key="2">
    <source>
        <dbReference type="ARBA" id="ARBA00023125"/>
    </source>
</evidence>
<evidence type="ECO:0000259" key="4">
    <source>
        <dbReference type="PROSITE" id="PS50949"/>
    </source>
</evidence>
<evidence type="ECO:0000313" key="5">
    <source>
        <dbReference type="EMBL" id="SVD38037.1"/>
    </source>
</evidence>
<dbReference type="PROSITE" id="PS50949">
    <property type="entry name" value="HTH_GNTR"/>
    <property type="match status" value="1"/>
</dbReference>
<dbReference type="AlphaFoldDB" id="A0A382UV60"/>
<dbReference type="InterPro" id="IPR000524">
    <property type="entry name" value="Tscrpt_reg_HTH_GntR"/>
</dbReference>
<protein>
    <recommendedName>
        <fullName evidence="4">HTH gntR-type domain-containing protein</fullName>
    </recommendedName>
</protein>
<dbReference type="GO" id="GO:0003677">
    <property type="term" value="F:DNA binding"/>
    <property type="evidence" value="ECO:0007669"/>
    <property type="project" value="UniProtKB-KW"/>
</dbReference>